<name>A0A1M6PJ98_9FLAO</name>
<keyword evidence="2" id="KW-1185">Reference proteome</keyword>
<gene>
    <name evidence="1" type="ORF">SAMN05444267_100126</name>
</gene>
<proteinExistence type="predicted"/>
<sequence>MSPNVLKQKKVKSITIKDVEYFDVADIKSNHYDLKVNIKKMITIDGVLLIKAEDISSLTDFDNKIKGIFKPKK</sequence>
<protein>
    <submittedName>
        <fullName evidence="1">Uncharacterized protein</fullName>
    </submittedName>
</protein>
<dbReference type="Proteomes" id="UP000184364">
    <property type="component" value="Unassembled WGS sequence"/>
</dbReference>
<evidence type="ECO:0000313" key="2">
    <source>
        <dbReference type="Proteomes" id="UP000184364"/>
    </source>
</evidence>
<dbReference type="RefSeq" id="WP_073289798.1">
    <property type="nucleotide sequence ID" value="NZ_FRAV01000001.1"/>
</dbReference>
<dbReference type="EMBL" id="FRAV01000001">
    <property type="protein sequence ID" value="SHK08009.1"/>
    <property type="molecule type" value="Genomic_DNA"/>
</dbReference>
<dbReference type="AlphaFoldDB" id="A0A1M6PJ98"/>
<accession>A0A1M6PJ98</accession>
<reference evidence="2" key="1">
    <citation type="submission" date="2016-11" db="EMBL/GenBank/DDBJ databases">
        <authorList>
            <person name="Varghese N."/>
            <person name="Submissions S."/>
        </authorList>
    </citation>
    <scope>NUCLEOTIDE SEQUENCE [LARGE SCALE GENOMIC DNA]</scope>
    <source>
        <strain evidence="2">DSM 26899</strain>
    </source>
</reference>
<organism evidence="1 2">
    <name type="scientific">Chryseobacterium polytrichastri</name>
    <dbReference type="NCBI Taxonomy" id="1302687"/>
    <lineage>
        <taxon>Bacteria</taxon>
        <taxon>Pseudomonadati</taxon>
        <taxon>Bacteroidota</taxon>
        <taxon>Flavobacteriia</taxon>
        <taxon>Flavobacteriales</taxon>
        <taxon>Weeksellaceae</taxon>
        <taxon>Chryseobacterium group</taxon>
        <taxon>Chryseobacterium</taxon>
    </lineage>
</organism>
<evidence type="ECO:0000313" key="1">
    <source>
        <dbReference type="EMBL" id="SHK08009.1"/>
    </source>
</evidence>
<dbReference type="OrthoDB" id="1263498at2"/>